<dbReference type="EMBL" id="JAHYQA010000029">
    <property type="protein sequence ID" value="MCE9240693.1"/>
    <property type="molecule type" value="Genomic_DNA"/>
</dbReference>
<reference evidence="1" key="1">
    <citation type="submission" date="2021-07" db="EMBL/GenBank/DDBJ databases">
        <title>Comparative genomics of Bacteroides fragilis group isolates reveals species-dependent resistance mechanisms and validates clinical tools for resistance prediction.</title>
        <authorList>
            <person name="Wallace M.J."/>
            <person name="Jean S."/>
            <person name="Wallace M.A."/>
            <person name="Carey-Ann B.D."/>
            <person name="Dantas G."/>
        </authorList>
    </citation>
    <scope>NUCLEOTIDE SEQUENCE</scope>
    <source>
        <strain evidence="1">BJH_160</strain>
    </source>
</reference>
<proteinExistence type="predicted"/>
<comment type="caution">
    <text evidence="1">The sequence shown here is derived from an EMBL/GenBank/DDBJ whole genome shotgun (WGS) entry which is preliminary data.</text>
</comment>
<organism evidence="1 2">
    <name type="scientific">Bacteroides thetaiotaomicron</name>
    <dbReference type="NCBI Taxonomy" id="818"/>
    <lineage>
        <taxon>Bacteria</taxon>
        <taxon>Pseudomonadati</taxon>
        <taxon>Bacteroidota</taxon>
        <taxon>Bacteroidia</taxon>
        <taxon>Bacteroidales</taxon>
        <taxon>Bacteroidaceae</taxon>
        <taxon>Bacteroides</taxon>
    </lineage>
</organism>
<evidence type="ECO:0000313" key="2">
    <source>
        <dbReference type="Proteomes" id="UP001200544"/>
    </source>
</evidence>
<dbReference type="Proteomes" id="UP001200544">
    <property type="component" value="Unassembled WGS sequence"/>
</dbReference>
<gene>
    <name evidence="1" type="ORF">K0H07_26510</name>
</gene>
<dbReference type="AlphaFoldDB" id="A0AAW4ZGC8"/>
<dbReference type="RefSeq" id="WP_234129414.1">
    <property type="nucleotide sequence ID" value="NZ_JAHYQA010000029.1"/>
</dbReference>
<accession>A0AAW4ZGC8</accession>
<sequence length="76" mass="8943">MNNKCWIRENGYRFLVYNNQAYRCESLSGKGFDITANEFRIDNVSFHLNRANKTFFSKYAGAQKYNHARAADILRL</sequence>
<name>A0AAW4ZGC8_BACT4</name>
<evidence type="ECO:0000313" key="1">
    <source>
        <dbReference type="EMBL" id="MCE9240693.1"/>
    </source>
</evidence>
<protein>
    <submittedName>
        <fullName evidence="1">Uncharacterized protein</fullName>
    </submittedName>
</protein>
<feature type="non-terminal residue" evidence="1">
    <location>
        <position position="76"/>
    </location>
</feature>